<evidence type="ECO:0000256" key="3">
    <source>
        <dbReference type="ARBA" id="ARBA00022723"/>
    </source>
</evidence>
<evidence type="ECO:0000313" key="9">
    <source>
        <dbReference type="EMBL" id="PHN06246.1"/>
    </source>
</evidence>
<keyword evidence="10" id="KW-1185">Reference proteome</keyword>
<accession>A0A2D0NCZ8</accession>
<keyword evidence="5 6" id="KW-0408">Iron</keyword>
<keyword evidence="7" id="KW-0732">Signal</keyword>
<feature type="domain" description="Cytochrome c" evidence="8">
    <location>
        <begin position="213"/>
        <end position="299"/>
    </location>
</feature>
<keyword evidence="1" id="KW-0813">Transport</keyword>
<feature type="signal peptide" evidence="7">
    <location>
        <begin position="1"/>
        <end position="25"/>
    </location>
</feature>
<dbReference type="InterPro" id="IPR002324">
    <property type="entry name" value="Cyt_c_ID"/>
</dbReference>
<dbReference type="EMBL" id="PDUD01000018">
    <property type="protein sequence ID" value="PHN06246.1"/>
    <property type="molecule type" value="Genomic_DNA"/>
</dbReference>
<feature type="binding site" description="covalent" evidence="6">
    <location>
        <position position="277"/>
    </location>
    <ligand>
        <name>heme c</name>
        <dbReference type="ChEBI" id="CHEBI:61717"/>
    </ligand>
</feature>
<dbReference type="Gene3D" id="1.10.760.10">
    <property type="entry name" value="Cytochrome c-like domain"/>
    <property type="match status" value="1"/>
</dbReference>
<protein>
    <submittedName>
        <fullName evidence="9">Cytochrome C</fullName>
    </submittedName>
</protein>
<gene>
    <name evidence="9" type="ORF">CRP01_11755</name>
</gene>
<name>A0A2D0NCZ8_FLAN2</name>
<reference evidence="9 10" key="1">
    <citation type="submission" date="2017-10" db="EMBL/GenBank/DDBJ databases">
        <title>The draft genome sequence of Lewinella nigricans NBRC 102662.</title>
        <authorList>
            <person name="Wang K."/>
        </authorList>
    </citation>
    <scope>NUCLEOTIDE SEQUENCE [LARGE SCALE GENOMIC DNA]</scope>
    <source>
        <strain evidence="9 10">NBRC 102662</strain>
    </source>
</reference>
<keyword evidence="4" id="KW-0249">Electron transport</keyword>
<dbReference type="InterPro" id="IPR011042">
    <property type="entry name" value="6-blade_b-propeller_TolB-like"/>
</dbReference>
<dbReference type="InterPro" id="IPR036909">
    <property type="entry name" value="Cyt_c-like_dom_sf"/>
</dbReference>
<evidence type="ECO:0000256" key="7">
    <source>
        <dbReference type="SAM" id="SignalP"/>
    </source>
</evidence>
<dbReference type="Pfam" id="PF00034">
    <property type="entry name" value="Cytochrom_C"/>
    <property type="match status" value="1"/>
</dbReference>
<feature type="binding site" description="covalent" evidence="6">
    <location>
        <position position="232"/>
    </location>
    <ligand>
        <name>heme c</name>
        <dbReference type="ChEBI" id="CHEBI:61717"/>
    </ligand>
</feature>
<evidence type="ECO:0000256" key="1">
    <source>
        <dbReference type="ARBA" id="ARBA00022448"/>
    </source>
</evidence>
<dbReference type="AlphaFoldDB" id="A0A2D0NCZ8"/>
<comment type="PTM">
    <text evidence="6">Binds 1 heme c group covalently per subunit.</text>
</comment>
<dbReference type="PANTHER" id="PTHR33546">
    <property type="entry name" value="LARGE, MULTIFUNCTIONAL SECRETED PROTEIN-RELATED"/>
    <property type="match status" value="1"/>
</dbReference>
<evidence type="ECO:0000256" key="4">
    <source>
        <dbReference type="ARBA" id="ARBA00022982"/>
    </source>
</evidence>
<evidence type="ECO:0000313" key="10">
    <source>
        <dbReference type="Proteomes" id="UP000223913"/>
    </source>
</evidence>
<dbReference type="InterPro" id="IPR009056">
    <property type="entry name" value="Cyt_c-like_dom"/>
</dbReference>
<dbReference type="Proteomes" id="UP000223913">
    <property type="component" value="Unassembled WGS sequence"/>
</dbReference>
<dbReference type="PANTHER" id="PTHR33546:SF1">
    <property type="entry name" value="LARGE, MULTIFUNCTIONAL SECRETED PROTEIN"/>
    <property type="match status" value="1"/>
</dbReference>
<proteinExistence type="predicted"/>
<dbReference type="SUPFAM" id="SSF63829">
    <property type="entry name" value="Calcium-dependent phosphotriesterase"/>
    <property type="match status" value="1"/>
</dbReference>
<dbReference type="PROSITE" id="PS51007">
    <property type="entry name" value="CYTC"/>
    <property type="match status" value="1"/>
</dbReference>
<dbReference type="GO" id="GO:0009055">
    <property type="term" value="F:electron transfer activity"/>
    <property type="evidence" value="ECO:0007669"/>
    <property type="project" value="InterPro"/>
</dbReference>
<keyword evidence="2 6" id="KW-0349">Heme</keyword>
<comment type="caution">
    <text evidence="9">The sequence shown here is derived from an EMBL/GenBank/DDBJ whole genome shotgun (WGS) entry which is preliminary data.</text>
</comment>
<dbReference type="SUPFAM" id="SSF46626">
    <property type="entry name" value="Cytochrome c"/>
    <property type="match status" value="1"/>
</dbReference>
<evidence type="ECO:0000256" key="2">
    <source>
        <dbReference type="ARBA" id="ARBA00022617"/>
    </source>
</evidence>
<feature type="binding site" description="covalent" evidence="6">
    <location>
        <position position="228"/>
    </location>
    <ligand>
        <name>heme c</name>
        <dbReference type="ChEBI" id="CHEBI:61717"/>
    </ligand>
</feature>
<dbReference type="PROSITE" id="PS51257">
    <property type="entry name" value="PROKAR_LIPOPROTEIN"/>
    <property type="match status" value="1"/>
</dbReference>
<evidence type="ECO:0000256" key="6">
    <source>
        <dbReference type="PIRSR" id="PIRSR602324-1"/>
    </source>
</evidence>
<dbReference type="GO" id="GO:0020037">
    <property type="term" value="F:heme binding"/>
    <property type="evidence" value="ECO:0007669"/>
    <property type="project" value="InterPro"/>
</dbReference>
<keyword evidence="3 6" id="KW-0479">Metal-binding</keyword>
<evidence type="ECO:0000256" key="5">
    <source>
        <dbReference type="ARBA" id="ARBA00023004"/>
    </source>
</evidence>
<organism evidence="9 10">
    <name type="scientific">Flavilitoribacter nigricans (strain ATCC 23147 / DSM 23189 / NBRC 102662 / NCIMB 1420 / SS-2)</name>
    <name type="common">Lewinella nigricans</name>
    <dbReference type="NCBI Taxonomy" id="1122177"/>
    <lineage>
        <taxon>Bacteria</taxon>
        <taxon>Pseudomonadati</taxon>
        <taxon>Bacteroidota</taxon>
        <taxon>Saprospiria</taxon>
        <taxon>Saprospirales</taxon>
        <taxon>Lewinellaceae</taxon>
        <taxon>Flavilitoribacter</taxon>
    </lineage>
</organism>
<feature type="chain" id="PRO_5013039458" evidence="7">
    <location>
        <begin position="26"/>
        <end position="770"/>
    </location>
</feature>
<dbReference type="Gene3D" id="2.120.10.30">
    <property type="entry name" value="TolB, C-terminal domain"/>
    <property type="match status" value="1"/>
</dbReference>
<dbReference type="GO" id="GO:0005506">
    <property type="term" value="F:iron ion binding"/>
    <property type="evidence" value="ECO:0007669"/>
    <property type="project" value="InterPro"/>
</dbReference>
<evidence type="ECO:0000259" key="8">
    <source>
        <dbReference type="PROSITE" id="PS51007"/>
    </source>
</evidence>
<sequence length="770" mass="85649">MRNVKQACFKPFLLLVVLTVGLVSCQPDQVEPGAIPMTLFRRSVLDQKIRMLSLRFGDDRFAAYDLENDRLHKVWRGGVLWNGAAFNNMKTVQPESYGTAYWEDDGQRDEWWIEVNRKKQPAKLSFRAFLDLEDGPTLEYQLAAGKDNVVTVREAPRFREVEGVTTFERHFQITAAQPSQQVYRNEALISQDEPLIVVQAESDLPPAPPPARAVSTNNSQYWLERSGCNTCHHETEKEIGPSYEAIAANYEATKENIALLSEKVRKGGSGQWGNVAMIPHPNLGDNDLNRMVQYILSLRPKVEGKAAARPKAVSETMSPDQPGFGTPVAGVHPGLELINFRPADFRPRVGGMAFLPDGQLLVSTWDSTGAVYALSGLETGDSSQIDIRMAASGLSEPLGLTTVGKDIFVLQKHELTQLIDLDGDGITDEYRQINDQFEATPDFHEYSYGLEYRDGNFYGGLGLAMRLMSHELQLSDRGTIFKMSMDGSFEKIATGLRQPNGLVFSPDGELFVAENQGQWVPACKIIHIQEGHFYGCEFGAGDRFTGLDATPPAVWLPQDEIGNSPSQPLFISEGPYRGQMIHGEVTHGGVKRVFLEQVNGVYQGAVFRFTQGLEAGINRMAWGPDGALYVGGVGMNGNWAHMGHQFGLQKLVFKDELPFEILAIRNRGDGFEIEFTEAVAPEIANPAKLIQLQQWYYEATDAYGGPKLDLHDLNISSAEFSDDRTRLTLRIPGLKTGYVVYFGLDPQWTSGSGKKLWSGDAWYTLNEKMR</sequence>
<dbReference type="PRINTS" id="PR00606">
    <property type="entry name" value="CYTCHROMECID"/>
</dbReference>